<evidence type="ECO:0000313" key="1">
    <source>
        <dbReference type="EMBL" id="GGP05256.1"/>
    </source>
</evidence>
<evidence type="ECO:0008006" key="3">
    <source>
        <dbReference type="Google" id="ProtNLM"/>
    </source>
</evidence>
<organism evidence="1 2">
    <name type="scientific">Cloacibacterium rupense</name>
    <dbReference type="NCBI Taxonomy" id="517423"/>
    <lineage>
        <taxon>Bacteria</taxon>
        <taxon>Pseudomonadati</taxon>
        <taxon>Bacteroidota</taxon>
        <taxon>Flavobacteriia</taxon>
        <taxon>Flavobacteriales</taxon>
        <taxon>Weeksellaceae</taxon>
    </lineage>
</organism>
<keyword evidence="2" id="KW-1185">Reference proteome</keyword>
<comment type="caution">
    <text evidence="1">The sequence shown here is derived from an EMBL/GenBank/DDBJ whole genome shotgun (WGS) entry which is preliminary data.</text>
</comment>
<name>A0ABQ2NLI9_9FLAO</name>
<gene>
    <name evidence="1" type="ORF">GCM10010992_20730</name>
</gene>
<protein>
    <recommendedName>
        <fullName evidence="3">SMI1 / KNR4 family (SUKH-1)</fullName>
    </recommendedName>
</protein>
<evidence type="ECO:0000313" key="2">
    <source>
        <dbReference type="Proteomes" id="UP000620064"/>
    </source>
</evidence>
<dbReference type="EMBL" id="BMLV01000004">
    <property type="protein sequence ID" value="GGP05256.1"/>
    <property type="molecule type" value="Genomic_DNA"/>
</dbReference>
<proteinExistence type="predicted"/>
<sequence length="228" mass="27099">MTEIEKIENYTKELKNLVSKINFETKKKLISADKELKEILFEQPRFFYSFLDEVKLFEKKFNIKLSKKLIKAFEIANFKGFYYCELFDYNISSYCPIESFFSEEFVKILIENGLTNEEIEEGYFEYETQNFNSKKIEDIYNLISKKDNLLINYISFAECCGGRNLLILNGKDENTIAYDNHVSYGELIYNQEIYNYSTYLITGKKQTIFDIIIDEIIKVTEKLKPYTN</sequence>
<dbReference type="Proteomes" id="UP000620064">
    <property type="component" value="Unassembled WGS sequence"/>
</dbReference>
<reference evidence="2" key="1">
    <citation type="journal article" date="2019" name="Int. J. Syst. Evol. Microbiol.">
        <title>The Global Catalogue of Microorganisms (GCM) 10K type strain sequencing project: providing services to taxonomists for standard genome sequencing and annotation.</title>
        <authorList>
            <consortium name="The Broad Institute Genomics Platform"/>
            <consortium name="The Broad Institute Genome Sequencing Center for Infectious Disease"/>
            <person name="Wu L."/>
            <person name="Ma J."/>
        </authorList>
    </citation>
    <scope>NUCLEOTIDE SEQUENCE [LARGE SCALE GENOMIC DNA]</scope>
    <source>
        <strain evidence="2">CGMCC 1.7656</strain>
    </source>
</reference>
<accession>A0ABQ2NLI9</accession>
<dbReference type="RefSeq" id="WP_188618042.1">
    <property type="nucleotide sequence ID" value="NZ_BMLV01000004.1"/>
</dbReference>